<dbReference type="InterPro" id="IPR001025">
    <property type="entry name" value="BAH_dom"/>
</dbReference>
<dbReference type="Pfam" id="PF17872">
    <property type="entry name" value="AAA_lid_10"/>
    <property type="match status" value="1"/>
</dbReference>
<dbReference type="EnsemblProtists" id="EOD12119">
    <property type="protein sequence ID" value="EOD12119"/>
    <property type="gene ID" value="EMIHUDRAFT_104391"/>
</dbReference>
<dbReference type="InterPro" id="IPR041083">
    <property type="entry name" value="AAA_lid_10"/>
</dbReference>
<dbReference type="eggNOG" id="KOG1886">
    <property type="taxonomic scope" value="Eukaryota"/>
</dbReference>
<evidence type="ECO:0000259" key="8">
    <source>
        <dbReference type="PROSITE" id="PS51038"/>
    </source>
</evidence>
<dbReference type="PANTHER" id="PTHR10763:SF23">
    <property type="entry name" value="ORIGIN RECOGNITION COMPLEX SUBUNIT 1"/>
    <property type="match status" value="1"/>
</dbReference>
<dbReference type="SUPFAM" id="SSF52540">
    <property type="entry name" value="P-loop containing nucleoside triphosphate hydrolases"/>
    <property type="match status" value="1"/>
</dbReference>
<evidence type="ECO:0000256" key="6">
    <source>
        <dbReference type="RuleBase" id="RU365058"/>
    </source>
</evidence>
<feature type="compositionally biased region" description="Low complexity" evidence="7">
    <location>
        <begin position="77"/>
        <end position="86"/>
    </location>
</feature>
<dbReference type="RefSeq" id="XP_005764548.1">
    <property type="nucleotide sequence ID" value="XM_005764491.1"/>
</dbReference>
<keyword evidence="10" id="KW-1185">Reference proteome</keyword>
<comment type="subcellular location">
    <subcellularLocation>
        <location evidence="1 6">Nucleus</location>
    </subcellularLocation>
</comment>
<evidence type="ECO:0000256" key="3">
    <source>
        <dbReference type="ARBA" id="ARBA00022705"/>
    </source>
</evidence>
<dbReference type="AlphaFoldDB" id="A0A0D3ILI4"/>
<dbReference type="Pfam" id="PF00004">
    <property type="entry name" value="AAA"/>
    <property type="match status" value="1"/>
</dbReference>
<dbReference type="Gene3D" id="2.30.30.490">
    <property type="match status" value="1"/>
</dbReference>
<dbReference type="PANTHER" id="PTHR10763">
    <property type="entry name" value="CELL DIVISION CONTROL PROTEIN 6-RELATED"/>
    <property type="match status" value="1"/>
</dbReference>
<dbReference type="Gene3D" id="3.40.50.300">
    <property type="entry name" value="P-loop containing nucleotide triphosphate hydrolases"/>
    <property type="match status" value="1"/>
</dbReference>
<dbReference type="InterPro" id="IPR003593">
    <property type="entry name" value="AAA+_ATPase"/>
</dbReference>
<dbReference type="GO" id="GO:0005524">
    <property type="term" value="F:ATP binding"/>
    <property type="evidence" value="ECO:0007669"/>
    <property type="project" value="UniProtKB-KW"/>
</dbReference>
<dbReference type="GO" id="GO:0003688">
    <property type="term" value="F:DNA replication origin binding"/>
    <property type="evidence" value="ECO:0007669"/>
    <property type="project" value="TreeGrafter"/>
</dbReference>
<evidence type="ECO:0000256" key="2">
    <source>
        <dbReference type="ARBA" id="ARBA00008398"/>
    </source>
</evidence>
<evidence type="ECO:0000256" key="5">
    <source>
        <dbReference type="ARBA" id="ARBA00023242"/>
    </source>
</evidence>
<dbReference type="InterPro" id="IPR027417">
    <property type="entry name" value="P-loop_NTPase"/>
</dbReference>
<dbReference type="GO" id="GO:0016887">
    <property type="term" value="F:ATP hydrolysis activity"/>
    <property type="evidence" value="ECO:0007669"/>
    <property type="project" value="InterPro"/>
</dbReference>
<dbReference type="KEGG" id="ehx:EMIHUDRAFT_104391"/>
<feature type="region of interest" description="Disordered" evidence="7">
    <location>
        <begin position="319"/>
        <end position="340"/>
    </location>
</feature>
<evidence type="ECO:0000256" key="1">
    <source>
        <dbReference type="ARBA" id="ARBA00004123"/>
    </source>
</evidence>
<protein>
    <recommendedName>
        <fullName evidence="6">Origin recognition complex subunit 1</fullName>
    </recommendedName>
</protein>
<comment type="similarity">
    <text evidence="2 6">Belongs to the ORC1 family.</text>
</comment>
<evidence type="ECO:0000256" key="7">
    <source>
        <dbReference type="SAM" id="MobiDB-lite"/>
    </source>
</evidence>
<dbReference type="InterPro" id="IPR050311">
    <property type="entry name" value="ORC1/CDC6"/>
</dbReference>
<dbReference type="GO" id="GO:0006270">
    <property type="term" value="P:DNA replication initiation"/>
    <property type="evidence" value="ECO:0007669"/>
    <property type="project" value="TreeGrafter"/>
</dbReference>
<reference evidence="10" key="1">
    <citation type="journal article" date="2013" name="Nature">
        <title>Pan genome of the phytoplankton Emiliania underpins its global distribution.</title>
        <authorList>
            <person name="Read B.A."/>
            <person name="Kegel J."/>
            <person name="Klute M.J."/>
            <person name="Kuo A."/>
            <person name="Lefebvre S.C."/>
            <person name="Maumus F."/>
            <person name="Mayer C."/>
            <person name="Miller J."/>
            <person name="Monier A."/>
            <person name="Salamov A."/>
            <person name="Young J."/>
            <person name="Aguilar M."/>
            <person name="Claverie J.M."/>
            <person name="Frickenhaus S."/>
            <person name="Gonzalez K."/>
            <person name="Herman E.K."/>
            <person name="Lin Y.C."/>
            <person name="Napier J."/>
            <person name="Ogata H."/>
            <person name="Sarno A.F."/>
            <person name="Shmutz J."/>
            <person name="Schroeder D."/>
            <person name="de Vargas C."/>
            <person name="Verret F."/>
            <person name="von Dassow P."/>
            <person name="Valentin K."/>
            <person name="Van de Peer Y."/>
            <person name="Wheeler G."/>
            <person name="Dacks J.B."/>
            <person name="Delwiche C.F."/>
            <person name="Dyhrman S.T."/>
            <person name="Glockner G."/>
            <person name="John U."/>
            <person name="Richards T."/>
            <person name="Worden A.Z."/>
            <person name="Zhang X."/>
            <person name="Grigoriev I.V."/>
            <person name="Allen A.E."/>
            <person name="Bidle K."/>
            <person name="Borodovsky M."/>
            <person name="Bowler C."/>
            <person name="Brownlee C."/>
            <person name="Cock J.M."/>
            <person name="Elias M."/>
            <person name="Gladyshev V.N."/>
            <person name="Groth M."/>
            <person name="Guda C."/>
            <person name="Hadaegh A."/>
            <person name="Iglesias-Rodriguez M.D."/>
            <person name="Jenkins J."/>
            <person name="Jones B.M."/>
            <person name="Lawson T."/>
            <person name="Leese F."/>
            <person name="Lindquist E."/>
            <person name="Lobanov A."/>
            <person name="Lomsadze A."/>
            <person name="Malik S.B."/>
            <person name="Marsh M.E."/>
            <person name="Mackinder L."/>
            <person name="Mock T."/>
            <person name="Mueller-Roeber B."/>
            <person name="Pagarete A."/>
            <person name="Parker M."/>
            <person name="Probert I."/>
            <person name="Quesneville H."/>
            <person name="Raines C."/>
            <person name="Rensing S.A."/>
            <person name="Riano-Pachon D.M."/>
            <person name="Richier S."/>
            <person name="Rokitta S."/>
            <person name="Shiraiwa Y."/>
            <person name="Soanes D.M."/>
            <person name="van der Giezen M."/>
            <person name="Wahlund T.M."/>
            <person name="Williams B."/>
            <person name="Wilson W."/>
            <person name="Wolfe G."/>
            <person name="Wurch L.L."/>
        </authorList>
    </citation>
    <scope>NUCLEOTIDE SEQUENCE</scope>
</reference>
<dbReference type="SMART" id="SM00439">
    <property type="entry name" value="BAH"/>
    <property type="match status" value="1"/>
</dbReference>
<dbReference type="GO" id="GO:0003682">
    <property type="term" value="F:chromatin binding"/>
    <property type="evidence" value="ECO:0007669"/>
    <property type="project" value="InterPro"/>
</dbReference>
<comment type="subunit">
    <text evidence="6">ORC is composed of six subunits.</text>
</comment>
<dbReference type="InterPro" id="IPR003959">
    <property type="entry name" value="ATPase_AAA_core"/>
</dbReference>
<keyword evidence="6" id="KW-0547">Nucleotide-binding</keyword>
<reference evidence="9" key="2">
    <citation type="submission" date="2024-10" db="UniProtKB">
        <authorList>
            <consortium name="EnsemblProtists"/>
        </authorList>
    </citation>
    <scope>IDENTIFICATION</scope>
</reference>
<dbReference type="SMART" id="SM00382">
    <property type="entry name" value="AAA"/>
    <property type="match status" value="1"/>
</dbReference>
<keyword evidence="5 6" id="KW-0539">Nucleus</keyword>
<feature type="compositionally biased region" description="Low complexity" evidence="7">
    <location>
        <begin position="178"/>
        <end position="187"/>
    </location>
</feature>
<dbReference type="eggNOG" id="KOG1514">
    <property type="taxonomic scope" value="Eukaryota"/>
</dbReference>
<dbReference type="HOGENOM" id="CLU_377883_0_0_1"/>
<dbReference type="GO" id="GO:0005664">
    <property type="term" value="C:nuclear origin of replication recognition complex"/>
    <property type="evidence" value="ECO:0007669"/>
    <property type="project" value="TreeGrafter"/>
</dbReference>
<feature type="domain" description="BAH" evidence="8">
    <location>
        <begin position="223"/>
        <end position="344"/>
    </location>
</feature>
<feature type="region of interest" description="Disordered" evidence="7">
    <location>
        <begin position="75"/>
        <end position="196"/>
    </location>
</feature>
<keyword evidence="3 6" id="KW-0235">DNA replication</keyword>
<dbReference type="Gene3D" id="1.10.8.60">
    <property type="match status" value="1"/>
</dbReference>
<organism evidence="9 10">
    <name type="scientific">Emiliania huxleyi (strain CCMP1516)</name>
    <dbReference type="NCBI Taxonomy" id="280463"/>
    <lineage>
        <taxon>Eukaryota</taxon>
        <taxon>Haptista</taxon>
        <taxon>Haptophyta</taxon>
        <taxon>Prymnesiophyceae</taxon>
        <taxon>Isochrysidales</taxon>
        <taxon>Noelaerhabdaceae</taxon>
        <taxon>Emiliania</taxon>
    </lineage>
</organism>
<comment type="function">
    <text evidence="6">Component of the origin recognition complex (ORC) that binds origins of replication. DNA-binding is ATP-dependent, however specific DNA sequences that define origins of replication have not been identified so far. ORC is required to assemble the pre-replication complex necessary to initiate DNA replication.</text>
</comment>
<evidence type="ECO:0000313" key="9">
    <source>
        <dbReference type="EnsemblProtists" id="EOD12119"/>
    </source>
</evidence>
<evidence type="ECO:0000313" key="10">
    <source>
        <dbReference type="Proteomes" id="UP000013827"/>
    </source>
</evidence>
<keyword evidence="4 6" id="KW-0238">DNA-binding</keyword>
<feature type="compositionally biased region" description="Low complexity" evidence="7">
    <location>
        <begin position="128"/>
        <end position="148"/>
    </location>
</feature>
<keyword evidence="6" id="KW-0067">ATP-binding</keyword>
<evidence type="ECO:0000256" key="4">
    <source>
        <dbReference type="ARBA" id="ARBA00023125"/>
    </source>
</evidence>
<dbReference type="PaxDb" id="2903-EOD12119"/>
<dbReference type="InterPro" id="IPR043151">
    <property type="entry name" value="BAH_sf"/>
</dbReference>
<proteinExistence type="inferred from homology"/>
<feature type="compositionally biased region" description="Gly residues" evidence="7">
    <location>
        <begin position="158"/>
        <end position="167"/>
    </location>
</feature>
<dbReference type="CDD" id="cd00009">
    <property type="entry name" value="AAA"/>
    <property type="match status" value="1"/>
</dbReference>
<dbReference type="GeneID" id="17258240"/>
<dbReference type="STRING" id="2903.R1DTQ0"/>
<name>A0A0D3ILI4_EMIH1</name>
<accession>A0A0D3ILI4</accession>
<dbReference type="PROSITE" id="PS51038">
    <property type="entry name" value="BAH"/>
    <property type="match status" value="1"/>
</dbReference>
<dbReference type="OMA" id="GHCEREV"/>
<dbReference type="Pfam" id="PF01426">
    <property type="entry name" value="BAH"/>
    <property type="match status" value="1"/>
</dbReference>
<sequence>MTSVHSTVRTEILKALSAGATERDAIVKHVLQRGLVTNKGSITDALVREGKHRNVGSALWSPAASAPATYALTGQDRGAAATGGRRASPRLQAQPRGPAPEGSQWDCFSGQYVSSRVVGSGHKRRRQPQQGAPAAAAQRRVRPGAACGSVGGDDDEAGGGSGGGGEADGTASLPTKGSARAASASEGAAKEPAAEEVAQWVGEPISLGERGERFYQAVSVEGEHFHVGDDVVVSGHCEREVMVARVVSLWESGEGEKEAELKWYYSPEQTASGRLAGHDPRELFEAVHTDDNPLAAIDGKACVLEWEAYQRWLDAPVAEGDEGEDEARRALAADRPGGGRRKLSRFSEAARLLTPHAAPSRLPCREKEREELTTALRSAISGGGKGTSLYISGTPGTGKTATVHHALRLLAAERGLPPFRTLEVNGMKLSSPQQVYSLLWEGLTGQHASVARAQQLLDKRFSAPSKKRRCGAEVVVLLLDELDYLVTRTQSVIYNLFEWATSGHAPLALIGISNTMDLPERLLPRVHSRLGIRRVSFLPYSHSEIAAIIADRLTGLDAFEPKGVELCARKVAAVSGDIRRALEVCRLAAQLAEREEVRAVGPPAGGGGAAAPAYVDLAHIDKASKQLRGSASLRCLGATPKQQLLLLCCAVLQQKKTGLAEVPLHQLAGHFYALSRRHGAVSVASPAELVEMVSRLRDGRLLASASSADAVQPEDIKHAACQHGGFFAELPWDA</sequence>
<dbReference type="GO" id="GO:0033314">
    <property type="term" value="P:mitotic DNA replication checkpoint signaling"/>
    <property type="evidence" value="ECO:0007669"/>
    <property type="project" value="TreeGrafter"/>
</dbReference>
<dbReference type="Proteomes" id="UP000013827">
    <property type="component" value="Unassembled WGS sequence"/>
</dbReference>